<dbReference type="Gene3D" id="1.10.1270.10">
    <property type="entry name" value="TrpR-like"/>
    <property type="match status" value="1"/>
</dbReference>
<dbReference type="NCBIfam" id="TIGR02531">
    <property type="entry name" value="yecD_yerC"/>
    <property type="match status" value="1"/>
</dbReference>
<dbReference type="EMBL" id="HG992337">
    <property type="protein sequence ID" value="CAE6758889.1"/>
    <property type="molecule type" value="Genomic_DNA"/>
</dbReference>
<evidence type="ECO:0000313" key="1">
    <source>
        <dbReference type="EMBL" id="CAE6758889.1"/>
    </source>
</evidence>
<evidence type="ECO:0000313" key="2">
    <source>
        <dbReference type="Proteomes" id="UP000835242"/>
    </source>
</evidence>
<dbReference type="SUPFAM" id="SSF48295">
    <property type="entry name" value="TrpR-like"/>
    <property type="match status" value="1"/>
</dbReference>
<name>A0AAU9HUX2_9XANT</name>
<proteinExistence type="predicted"/>
<dbReference type="InterPro" id="IPR010921">
    <property type="entry name" value="Trp_repressor/repl_initiator"/>
</dbReference>
<dbReference type="InterPro" id="IPR000831">
    <property type="entry name" value="Trp_repress"/>
</dbReference>
<organism evidence="1 2">
    <name type="scientific">Xanthomonas arboricola</name>
    <dbReference type="NCBI Taxonomy" id="56448"/>
    <lineage>
        <taxon>Bacteria</taxon>
        <taxon>Pseudomonadati</taxon>
        <taxon>Pseudomonadota</taxon>
        <taxon>Gammaproteobacteria</taxon>
        <taxon>Lysobacterales</taxon>
        <taxon>Lysobacteraceae</taxon>
        <taxon>Xanthomonas</taxon>
    </lineage>
</organism>
<sequence>MTTRLLCVNVLTRYYINAMKQRPAPRESADAAASLKMLADALACLKEPGAVEAFLRDLCTPAELEAMSDRWRVVPLLIKGVPYREIHELTQVSVTTIGRVARTLEHGAGGYAEALREQSSRPVESH</sequence>
<dbReference type="GO" id="GO:0003700">
    <property type="term" value="F:DNA-binding transcription factor activity"/>
    <property type="evidence" value="ECO:0007669"/>
    <property type="project" value="InterPro"/>
</dbReference>
<dbReference type="EMBL" id="HG992337">
    <property type="protein sequence ID" value="CAE6758908.1"/>
    <property type="molecule type" value="Genomic_DNA"/>
</dbReference>
<reference evidence="1 2" key="1">
    <citation type="submission" date="2021-02" db="EMBL/GenBank/DDBJ databases">
        <authorList>
            <person name="Pothier F. J."/>
        </authorList>
    </citation>
    <scope>NUCLEOTIDE SEQUENCE [LARGE SCALE GENOMIC DNA]</scope>
    <source>
        <strain evidence="1 2">1314c</strain>
    </source>
</reference>
<dbReference type="AlphaFoldDB" id="A0AAU9HUX2"/>
<dbReference type="GO" id="GO:0043565">
    <property type="term" value="F:sequence-specific DNA binding"/>
    <property type="evidence" value="ECO:0007669"/>
    <property type="project" value="InterPro"/>
</dbReference>
<dbReference type="Pfam" id="PF01371">
    <property type="entry name" value="Trp_repressor"/>
    <property type="match status" value="1"/>
</dbReference>
<evidence type="ECO:0008006" key="3">
    <source>
        <dbReference type="Google" id="ProtNLM"/>
    </source>
</evidence>
<dbReference type="Proteomes" id="UP000835242">
    <property type="component" value="Chromosome"/>
</dbReference>
<dbReference type="PANTHER" id="PTHR40080">
    <property type="entry name" value="LMO1763 PROTEIN"/>
    <property type="match status" value="1"/>
</dbReference>
<dbReference type="InterPro" id="IPR038116">
    <property type="entry name" value="TrpR-like_sf"/>
</dbReference>
<protein>
    <recommendedName>
        <fullName evidence="3">DNA-binding transcriptional regulator</fullName>
    </recommendedName>
</protein>
<gene>
    <name evidence="1" type="ORF">XA1314C_18550</name>
</gene>
<dbReference type="PANTHER" id="PTHR40080:SF1">
    <property type="entry name" value="TRPR-LIKE PROTEIN YERC_YECD"/>
    <property type="match status" value="1"/>
</dbReference>
<accession>A0AAU9HUX2</accession>
<dbReference type="InterPro" id="IPR013368">
    <property type="entry name" value="YecD_YerC"/>
</dbReference>